<proteinExistence type="predicted"/>
<sequence length="259" mass="29684">MKLFVKAVAVLSSGLAMKKLFTRRVNYVKRHLPSCQKKEEKRERDMNDLNKRIRKRNRNKTTNDSTATPGSDTESIEQLGDVAKPIEDLKTVDEKDEERENPRTISIDLPDPPKLVGAVPKEQNFELAGFSTEYAANTPLLPNLNEFNPETNGFQSIFNHLERSAYAPNSNQFDNYGSFDSNGSFGNQQCYQYELNSPTGISNNFYGRYSLDEENYSTYSGDWSYNNYRSSSVDQFPFQGTTQYMPHFSGNFYSQYPPQ</sequence>
<accession>A0A2G5SRJ0</accession>
<name>A0A2G5SRJ0_9PELO</name>
<feature type="compositionally biased region" description="Polar residues" evidence="1">
    <location>
        <begin position="64"/>
        <end position="73"/>
    </location>
</feature>
<protein>
    <submittedName>
        <fullName evidence="2">Uncharacterized protein</fullName>
    </submittedName>
</protein>
<evidence type="ECO:0000256" key="1">
    <source>
        <dbReference type="SAM" id="MobiDB-lite"/>
    </source>
</evidence>
<comment type="caution">
    <text evidence="2">The sequence shown here is derived from an EMBL/GenBank/DDBJ whole genome shotgun (WGS) entry which is preliminary data.</text>
</comment>
<evidence type="ECO:0000313" key="2">
    <source>
        <dbReference type="EMBL" id="PIC17598.1"/>
    </source>
</evidence>
<feature type="region of interest" description="Disordered" evidence="1">
    <location>
        <begin position="35"/>
        <end position="114"/>
    </location>
</feature>
<gene>
    <name evidence="2" type="primary">Cnig_chr_X.g23788</name>
    <name evidence="2" type="ORF">B9Z55_023788</name>
</gene>
<dbReference type="AlphaFoldDB" id="A0A2G5SRJ0"/>
<evidence type="ECO:0000313" key="3">
    <source>
        <dbReference type="Proteomes" id="UP000230233"/>
    </source>
</evidence>
<feature type="compositionally biased region" description="Basic and acidic residues" evidence="1">
    <location>
        <begin position="36"/>
        <end position="51"/>
    </location>
</feature>
<dbReference type="EMBL" id="PDUG01000006">
    <property type="protein sequence ID" value="PIC17598.1"/>
    <property type="molecule type" value="Genomic_DNA"/>
</dbReference>
<feature type="compositionally biased region" description="Basic and acidic residues" evidence="1">
    <location>
        <begin position="84"/>
        <end position="102"/>
    </location>
</feature>
<dbReference type="Proteomes" id="UP000230233">
    <property type="component" value="Chromosome X"/>
</dbReference>
<organism evidence="2 3">
    <name type="scientific">Caenorhabditis nigoni</name>
    <dbReference type="NCBI Taxonomy" id="1611254"/>
    <lineage>
        <taxon>Eukaryota</taxon>
        <taxon>Metazoa</taxon>
        <taxon>Ecdysozoa</taxon>
        <taxon>Nematoda</taxon>
        <taxon>Chromadorea</taxon>
        <taxon>Rhabditida</taxon>
        <taxon>Rhabditina</taxon>
        <taxon>Rhabditomorpha</taxon>
        <taxon>Rhabditoidea</taxon>
        <taxon>Rhabditidae</taxon>
        <taxon>Peloderinae</taxon>
        <taxon>Caenorhabditis</taxon>
    </lineage>
</organism>
<reference evidence="3" key="1">
    <citation type="submission" date="2017-10" db="EMBL/GenBank/DDBJ databases">
        <title>Rapid genome shrinkage in a self-fertile nematode reveals novel sperm competition proteins.</title>
        <authorList>
            <person name="Yin D."/>
            <person name="Schwarz E.M."/>
            <person name="Thomas C.G."/>
            <person name="Felde R.L."/>
            <person name="Korf I.F."/>
            <person name="Cutter A.D."/>
            <person name="Schartner C.M."/>
            <person name="Ralston E.J."/>
            <person name="Meyer B.J."/>
            <person name="Haag E.S."/>
        </authorList>
    </citation>
    <scope>NUCLEOTIDE SEQUENCE [LARGE SCALE GENOMIC DNA]</scope>
    <source>
        <strain evidence="3">JU1422</strain>
    </source>
</reference>
<keyword evidence="3" id="KW-1185">Reference proteome</keyword>